<proteinExistence type="predicted"/>
<accession>A0A0K8MY85</accession>
<organism evidence="2">
    <name type="scientific">Longilinea arvoryzae</name>
    <dbReference type="NCBI Taxonomy" id="360412"/>
    <lineage>
        <taxon>Bacteria</taxon>
        <taxon>Bacillati</taxon>
        <taxon>Chloroflexota</taxon>
        <taxon>Anaerolineae</taxon>
        <taxon>Anaerolineales</taxon>
        <taxon>Anaerolineaceae</taxon>
        <taxon>Longilinea</taxon>
    </lineage>
</organism>
<dbReference type="OrthoDB" id="159655at2"/>
<gene>
    <name evidence="2" type="ORF">LARV_03791</name>
</gene>
<dbReference type="Proteomes" id="UP000055060">
    <property type="component" value="Unassembled WGS sequence"/>
</dbReference>
<name>A0A0K8MY85_9CHLR</name>
<dbReference type="EMBL" id="DF967973">
    <property type="protein sequence ID" value="GAP15996.1"/>
    <property type="molecule type" value="Genomic_DNA"/>
</dbReference>
<evidence type="ECO:0000313" key="2">
    <source>
        <dbReference type="EMBL" id="GAP15996.1"/>
    </source>
</evidence>
<evidence type="ECO:0000313" key="3">
    <source>
        <dbReference type="Proteomes" id="UP000055060"/>
    </source>
</evidence>
<dbReference type="RefSeq" id="WP_075075393.1">
    <property type="nucleotide sequence ID" value="NZ_DF967973.1"/>
</dbReference>
<feature type="signal peptide" evidence="1">
    <location>
        <begin position="1"/>
        <end position="21"/>
    </location>
</feature>
<protein>
    <submittedName>
        <fullName evidence="2">Uncharacterized protein</fullName>
    </submittedName>
</protein>
<keyword evidence="1" id="KW-0732">Signal</keyword>
<evidence type="ECO:0000256" key="1">
    <source>
        <dbReference type="SAM" id="SignalP"/>
    </source>
</evidence>
<reference evidence="2" key="1">
    <citation type="submission" date="2015-07" db="EMBL/GenBank/DDBJ databases">
        <title>Draft Genome Sequences of Anaerolinea thermolimosa IMO-1, Bellilinea caldifistulae GOMI-1, Leptolinea tardivitalis YMTK-2, Levilinea saccharolytica KIBI-1,Longilinea arvoryzae KOME-1, Previously Described as Members of the Anaerolineaceae (Chloroflexi).</title>
        <authorList>
            <person name="Sekiguchi Y."/>
            <person name="Ohashi A."/>
            <person name="Matsuura N."/>
            <person name="Tourlousse M.D."/>
        </authorList>
    </citation>
    <scope>NUCLEOTIDE SEQUENCE [LARGE SCALE GENOMIC DNA]</scope>
    <source>
        <strain evidence="2">KOME-1</strain>
    </source>
</reference>
<dbReference type="PROSITE" id="PS51257">
    <property type="entry name" value="PROKAR_LIPOPROTEIN"/>
    <property type="match status" value="1"/>
</dbReference>
<dbReference type="AlphaFoldDB" id="A0A0K8MY85"/>
<sequence length="279" mass="29987">MKLPTLIRICTLAALAVSLTACDVARSFVEQQVLPRAKEELKTAANQVVANVKDEVAAKIEELEPETFSCAADPALCPEISDPGMGSAWLQVVAPIQNTPDRRHLLYYLGAINQFNVEKKYECRYRPYPGNNCALGTGPEETRCNIFAGDVMRSLGAALPTKGELGLGAAGHENDDPMTANAASLNTWLLAGNGGWRRIDPALPSDLDLLLAHVRAGKPALASRSDHIAVIRPDQFLDSLSADQIGQLRIAQAGAINDNNTSLENGFGTVDSVQIYIHD</sequence>
<feature type="chain" id="PRO_5005512969" evidence="1">
    <location>
        <begin position="22"/>
        <end position="279"/>
    </location>
</feature>
<keyword evidence="3" id="KW-1185">Reference proteome</keyword>